<evidence type="ECO:0000256" key="3">
    <source>
        <dbReference type="ARBA" id="ARBA00022692"/>
    </source>
</evidence>
<dbReference type="EMBL" id="DTGR01000201">
    <property type="protein sequence ID" value="HHS30575.1"/>
    <property type="molecule type" value="Genomic_DNA"/>
</dbReference>
<dbReference type="Gene3D" id="1.20.120.1780">
    <property type="entry name" value="UbiA prenyltransferase"/>
    <property type="match status" value="1"/>
</dbReference>
<accession>A0A7V6A5I3</accession>
<comment type="subcellular location">
    <subcellularLocation>
        <location evidence="1">Membrane</location>
        <topology evidence="1">Multi-pass membrane protein</topology>
    </subcellularLocation>
</comment>
<name>A0A7V6A5I3_9BACT</name>
<keyword evidence="2" id="KW-1003">Cell membrane</keyword>
<gene>
    <name evidence="7" type="ORF">ENV52_12855</name>
</gene>
<keyword evidence="7" id="KW-0830">Ubiquinone</keyword>
<evidence type="ECO:0000256" key="2">
    <source>
        <dbReference type="ARBA" id="ARBA00022475"/>
    </source>
</evidence>
<dbReference type="CDD" id="cd13956">
    <property type="entry name" value="PT_UbiA"/>
    <property type="match status" value="1"/>
</dbReference>
<dbReference type="GO" id="GO:0016765">
    <property type="term" value="F:transferase activity, transferring alkyl or aryl (other than methyl) groups"/>
    <property type="evidence" value="ECO:0007669"/>
    <property type="project" value="InterPro"/>
</dbReference>
<feature type="transmembrane region" description="Helical" evidence="6">
    <location>
        <begin position="259"/>
        <end position="280"/>
    </location>
</feature>
<evidence type="ECO:0000256" key="1">
    <source>
        <dbReference type="ARBA" id="ARBA00004141"/>
    </source>
</evidence>
<protein>
    <submittedName>
        <fullName evidence="7">Ubiquinone biosynthesis protein UbiA</fullName>
    </submittedName>
</protein>
<organism evidence="7">
    <name type="scientific">Desulfobacca acetoxidans</name>
    <dbReference type="NCBI Taxonomy" id="60893"/>
    <lineage>
        <taxon>Bacteria</taxon>
        <taxon>Pseudomonadati</taxon>
        <taxon>Thermodesulfobacteriota</taxon>
        <taxon>Desulfobaccia</taxon>
        <taxon>Desulfobaccales</taxon>
        <taxon>Desulfobaccaceae</taxon>
        <taxon>Desulfobacca</taxon>
    </lineage>
</organism>
<dbReference type="AlphaFoldDB" id="A0A7V6A5I3"/>
<dbReference type="InterPro" id="IPR044878">
    <property type="entry name" value="UbiA_sf"/>
</dbReference>
<keyword evidence="5 6" id="KW-0472">Membrane</keyword>
<feature type="transmembrane region" description="Helical" evidence="6">
    <location>
        <begin position="287"/>
        <end position="310"/>
    </location>
</feature>
<keyword evidence="3 6" id="KW-0812">Transmembrane</keyword>
<evidence type="ECO:0000256" key="4">
    <source>
        <dbReference type="ARBA" id="ARBA00022989"/>
    </source>
</evidence>
<dbReference type="GO" id="GO:0016020">
    <property type="term" value="C:membrane"/>
    <property type="evidence" value="ECO:0007669"/>
    <property type="project" value="UniProtKB-SubCell"/>
</dbReference>
<reference evidence="7" key="1">
    <citation type="journal article" date="2020" name="mSystems">
        <title>Genome- and Community-Level Interaction Insights into Carbon Utilization and Element Cycling Functions of Hydrothermarchaeota in Hydrothermal Sediment.</title>
        <authorList>
            <person name="Zhou Z."/>
            <person name="Liu Y."/>
            <person name="Xu W."/>
            <person name="Pan J."/>
            <person name="Luo Z.H."/>
            <person name="Li M."/>
        </authorList>
    </citation>
    <scope>NUCLEOTIDE SEQUENCE [LARGE SCALE GENOMIC DNA]</scope>
    <source>
        <strain evidence="7">SpSt-767</strain>
    </source>
</reference>
<keyword evidence="4 6" id="KW-1133">Transmembrane helix</keyword>
<sequence length="311" mass="33804">MNHVPLSQPSAAHRLKLFLALSRTPHGLLDLATPGLAALLCLGGFPPARVLLLGIITVFAGYTAVYALNDLVDYRTDIAKIKAGRQIEAGYLDGVLVRHPMAQGLLSFREGLLWALAWTAVALTGAYLLNPVCALIFLAGAILETVYCLMLRVSHWRTLVSGVVKTLGGIAAAFAVNPQPSPVFLVLLFLWIFTWEIGGQNVPNDWHDLEEDLRWRAQTIPVRYGAGGSARVILASLGATVLLLPLLQSASPLPFSWHLKLLSLAAGLGLLILPAWRLYLEQERSRATALFNCASYYPLVILFLTLPALLV</sequence>
<feature type="transmembrane region" description="Helical" evidence="6">
    <location>
        <begin position="51"/>
        <end position="72"/>
    </location>
</feature>
<feature type="transmembrane region" description="Helical" evidence="6">
    <location>
        <begin position="134"/>
        <end position="151"/>
    </location>
</feature>
<dbReference type="Gene3D" id="1.10.357.140">
    <property type="entry name" value="UbiA prenyltransferase"/>
    <property type="match status" value="1"/>
</dbReference>
<evidence type="ECO:0000313" key="7">
    <source>
        <dbReference type="EMBL" id="HHS30575.1"/>
    </source>
</evidence>
<evidence type="ECO:0000256" key="6">
    <source>
        <dbReference type="SAM" id="Phobius"/>
    </source>
</evidence>
<comment type="caution">
    <text evidence="7">The sequence shown here is derived from an EMBL/GenBank/DDBJ whole genome shotgun (WGS) entry which is preliminary data.</text>
</comment>
<evidence type="ECO:0000256" key="5">
    <source>
        <dbReference type="ARBA" id="ARBA00023136"/>
    </source>
</evidence>
<feature type="transmembrane region" description="Helical" evidence="6">
    <location>
        <begin position="224"/>
        <end position="247"/>
    </location>
</feature>
<dbReference type="InterPro" id="IPR000537">
    <property type="entry name" value="UbiA_prenyltransferase"/>
</dbReference>
<proteinExistence type="predicted"/>
<dbReference type="Pfam" id="PF01040">
    <property type="entry name" value="UbiA"/>
    <property type="match status" value="1"/>
</dbReference>